<sequence>MELGDVAADVLVGGVAQQLQLRTVGTEDRAVRADPVQAHRAVLEEVGERLLALAERLHILRVRRTPERGDLRPQGGHFSEQLLTGRGVSALRHLQGPRGRSESVRLPFVTTSGYQRVPGSGSIWFGNRSVRVADAPCRNSTS</sequence>
<name>A0A6J4QHR0_9BACT</name>
<proteinExistence type="predicted"/>
<accession>A0A6J4QHR0</accession>
<gene>
    <name evidence="1" type="ORF">AVDCRST_MAG64-4427</name>
</gene>
<organism evidence="1">
    <name type="scientific">uncultured Phycisphaerae bacterium</name>
    <dbReference type="NCBI Taxonomy" id="904963"/>
    <lineage>
        <taxon>Bacteria</taxon>
        <taxon>Pseudomonadati</taxon>
        <taxon>Planctomycetota</taxon>
        <taxon>Phycisphaerae</taxon>
        <taxon>environmental samples</taxon>
    </lineage>
</organism>
<dbReference type="EMBL" id="CADCUQ010001040">
    <property type="protein sequence ID" value="CAA9444581.1"/>
    <property type="molecule type" value="Genomic_DNA"/>
</dbReference>
<reference evidence="1" key="1">
    <citation type="submission" date="2020-02" db="EMBL/GenBank/DDBJ databases">
        <authorList>
            <person name="Meier V. D."/>
        </authorList>
    </citation>
    <scope>NUCLEOTIDE SEQUENCE</scope>
    <source>
        <strain evidence="1">AVDCRST_MAG64</strain>
    </source>
</reference>
<evidence type="ECO:0000313" key="1">
    <source>
        <dbReference type="EMBL" id="CAA9444581.1"/>
    </source>
</evidence>
<dbReference type="AlphaFoldDB" id="A0A6J4QHR0"/>
<protein>
    <submittedName>
        <fullName evidence="1">Uncharacterized protein</fullName>
    </submittedName>
</protein>